<dbReference type="Proteomes" id="UP001595818">
    <property type="component" value="Unassembled WGS sequence"/>
</dbReference>
<gene>
    <name evidence="2" type="ORF">ACFPFU_20965</name>
</gene>
<comment type="caution">
    <text evidence="2">The sequence shown here is derived from an EMBL/GenBank/DDBJ whole genome shotgun (WGS) entry which is preliminary data.</text>
</comment>
<reference evidence="3" key="1">
    <citation type="journal article" date="2019" name="Int. J. Syst. Evol. Microbiol.">
        <title>The Global Catalogue of Microorganisms (GCM) 10K type strain sequencing project: providing services to taxonomists for standard genome sequencing and annotation.</title>
        <authorList>
            <consortium name="The Broad Institute Genomics Platform"/>
            <consortium name="The Broad Institute Genome Sequencing Center for Infectious Disease"/>
            <person name="Wu L."/>
            <person name="Ma J."/>
        </authorList>
    </citation>
    <scope>NUCLEOTIDE SEQUENCE [LARGE SCALE GENOMIC DNA]</scope>
    <source>
        <strain evidence="3">CGMCC 4.7466</strain>
    </source>
</reference>
<organism evidence="2 3">
    <name type="scientific">Negadavirga shengliensis</name>
    <dbReference type="NCBI Taxonomy" id="1389218"/>
    <lineage>
        <taxon>Bacteria</taxon>
        <taxon>Pseudomonadati</taxon>
        <taxon>Bacteroidota</taxon>
        <taxon>Cytophagia</taxon>
        <taxon>Cytophagales</taxon>
        <taxon>Cyclobacteriaceae</taxon>
        <taxon>Negadavirga</taxon>
    </lineage>
</organism>
<feature type="transmembrane region" description="Helical" evidence="1">
    <location>
        <begin position="6"/>
        <end position="23"/>
    </location>
</feature>
<accession>A0ABV9T6E6</accession>
<keyword evidence="1" id="KW-0472">Membrane</keyword>
<keyword evidence="1" id="KW-1133">Transmembrane helix</keyword>
<keyword evidence="1" id="KW-0812">Transmembrane</keyword>
<evidence type="ECO:0000313" key="3">
    <source>
        <dbReference type="Proteomes" id="UP001595818"/>
    </source>
</evidence>
<dbReference type="RefSeq" id="WP_377067797.1">
    <property type="nucleotide sequence ID" value="NZ_JBHSJJ010000016.1"/>
</dbReference>
<keyword evidence="3" id="KW-1185">Reference proteome</keyword>
<proteinExistence type="predicted"/>
<evidence type="ECO:0000313" key="2">
    <source>
        <dbReference type="EMBL" id="MFC4874189.1"/>
    </source>
</evidence>
<evidence type="ECO:0000256" key="1">
    <source>
        <dbReference type="SAM" id="Phobius"/>
    </source>
</evidence>
<sequence>METTLVVIGIILLLIVVPLFFFFRRKSTDIRLEGDLLVLRYPFAKEEISLSDELKSWQLQQANFLWWGRVYSVNIELRSGKWKQVNSRFNPGGFEAVFDYLKTNYADKRKANNK</sequence>
<name>A0ABV9T6E6_9BACT</name>
<protein>
    <submittedName>
        <fullName evidence="2">Uncharacterized protein</fullName>
    </submittedName>
</protein>
<dbReference type="EMBL" id="JBHSJJ010000016">
    <property type="protein sequence ID" value="MFC4874189.1"/>
    <property type="molecule type" value="Genomic_DNA"/>
</dbReference>